<gene>
    <name evidence="4" type="ORF">EJ08DRAFT_589953</name>
</gene>
<dbReference type="PANTHER" id="PTHR42748:SF31">
    <property type="entry name" value="NMRA-LIKE DOMAIN-CONTAINING PROTEIN-RELATED"/>
    <property type="match status" value="1"/>
</dbReference>
<name>A0A9P4NQG4_9PEZI</name>
<dbReference type="OrthoDB" id="419598at2759"/>
<dbReference type="AlphaFoldDB" id="A0A9P4NQG4"/>
<dbReference type="SUPFAM" id="SSF51735">
    <property type="entry name" value="NAD(P)-binding Rossmann-fold domains"/>
    <property type="match status" value="1"/>
</dbReference>
<reference evidence="4" key="1">
    <citation type="journal article" date="2020" name="Stud. Mycol.">
        <title>101 Dothideomycetes genomes: a test case for predicting lifestyles and emergence of pathogens.</title>
        <authorList>
            <person name="Haridas S."/>
            <person name="Albert R."/>
            <person name="Binder M."/>
            <person name="Bloem J."/>
            <person name="Labutti K."/>
            <person name="Salamov A."/>
            <person name="Andreopoulos B."/>
            <person name="Baker S."/>
            <person name="Barry K."/>
            <person name="Bills G."/>
            <person name="Bluhm B."/>
            <person name="Cannon C."/>
            <person name="Castanera R."/>
            <person name="Culley D."/>
            <person name="Daum C."/>
            <person name="Ezra D."/>
            <person name="Gonzalez J."/>
            <person name="Henrissat B."/>
            <person name="Kuo A."/>
            <person name="Liang C."/>
            <person name="Lipzen A."/>
            <person name="Lutzoni F."/>
            <person name="Magnuson J."/>
            <person name="Mondo S."/>
            <person name="Nolan M."/>
            <person name="Ohm R."/>
            <person name="Pangilinan J."/>
            <person name="Park H.-J."/>
            <person name="Ramirez L."/>
            <person name="Alfaro M."/>
            <person name="Sun H."/>
            <person name="Tritt A."/>
            <person name="Yoshinaga Y."/>
            <person name="Zwiers L.-H."/>
            <person name="Turgeon B."/>
            <person name="Goodwin S."/>
            <person name="Spatafora J."/>
            <person name="Crous P."/>
            <person name="Grigoriev I."/>
        </authorList>
    </citation>
    <scope>NUCLEOTIDE SEQUENCE</scope>
    <source>
        <strain evidence="4">CBS 130266</strain>
    </source>
</reference>
<dbReference type="InterPro" id="IPR036291">
    <property type="entry name" value="NAD(P)-bd_dom_sf"/>
</dbReference>
<dbReference type="Gene3D" id="3.40.50.720">
    <property type="entry name" value="NAD(P)-binding Rossmann-like Domain"/>
    <property type="match status" value="1"/>
</dbReference>
<accession>A0A9P4NQG4</accession>
<evidence type="ECO:0000256" key="2">
    <source>
        <dbReference type="ARBA" id="ARBA00022857"/>
    </source>
</evidence>
<organism evidence="4 5">
    <name type="scientific">Tothia fuscella</name>
    <dbReference type="NCBI Taxonomy" id="1048955"/>
    <lineage>
        <taxon>Eukaryota</taxon>
        <taxon>Fungi</taxon>
        <taxon>Dikarya</taxon>
        <taxon>Ascomycota</taxon>
        <taxon>Pezizomycotina</taxon>
        <taxon>Dothideomycetes</taxon>
        <taxon>Pleosporomycetidae</taxon>
        <taxon>Venturiales</taxon>
        <taxon>Cylindrosympodiaceae</taxon>
        <taxon>Tothia</taxon>
    </lineage>
</organism>
<feature type="domain" description="NmrA-like" evidence="3">
    <location>
        <begin position="8"/>
        <end position="246"/>
    </location>
</feature>
<comment type="similarity">
    <text evidence="1">Belongs to the NmrA-type oxidoreductase family.</text>
</comment>
<keyword evidence="2" id="KW-0521">NADP</keyword>
<evidence type="ECO:0000256" key="1">
    <source>
        <dbReference type="ARBA" id="ARBA00006328"/>
    </source>
</evidence>
<dbReference type="PANTHER" id="PTHR42748">
    <property type="entry name" value="NITROGEN METABOLITE REPRESSION PROTEIN NMRA FAMILY MEMBER"/>
    <property type="match status" value="1"/>
</dbReference>
<dbReference type="Pfam" id="PF05368">
    <property type="entry name" value="NmrA"/>
    <property type="match status" value="1"/>
</dbReference>
<proteinExistence type="inferred from homology"/>
<evidence type="ECO:0000313" key="5">
    <source>
        <dbReference type="Proteomes" id="UP000800235"/>
    </source>
</evidence>
<dbReference type="EMBL" id="MU007043">
    <property type="protein sequence ID" value="KAF2429841.1"/>
    <property type="molecule type" value="Genomic_DNA"/>
</dbReference>
<dbReference type="GO" id="GO:0005634">
    <property type="term" value="C:nucleus"/>
    <property type="evidence" value="ECO:0007669"/>
    <property type="project" value="TreeGrafter"/>
</dbReference>
<sequence>MAVDHSNDLLVITCASGKQGSHLLPHLDKKWKRLRLVLNSSSSKERLEKAHPDADVVRADMLSAADCSRILQDASAVVYVGPSFHPREKECGLAMVDAAVAEEKKGKFQHFVFSSVCCTQLRKLLNHDCKRFVDEALMESGLNYTILQPSHFMDNTPVAMLMQQDDRYFPTGLNPAIKFSYTALRDMAEATAVVLEQREKHYFATYPIISTMPTAESELLAILGDAMGKRIRVEQKPLEEALAGLFKFLYGEKDVNPLILDGAERLLLYYNRRGLYGNPSVLEMLLGRKATSCEEWARIVVSK</sequence>
<evidence type="ECO:0000259" key="3">
    <source>
        <dbReference type="Pfam" id="PF05368"/>
    </source>
</evidence>
<evidence type="ECO:0000313" key="4">
    <source>
        <dbReference type="EMBL" id="KAF2429841.1"/>
    </source>
</evidence>
<protein>
    <submittedName>
        <fullName evidence="4">NAD(P)-binding protein</fullName>
    </submittedName>
</protein>
<keyword evidence="5" id="KW-1185">Reference proteome</keyword>
<dbReference type="InterPro" id="IPR051164">
    <property type="entry name" value="NmrA-like_oxidored"/>
</dbReference>
<dbReference type="InterPro" id="IPR008030">
    <property type="entry name" value="NmrA-like"/>
</dbReference>
<comment type="caution">
    <text evidence="4">The sequence shown here is derived from an EMBL/GenBank/DDBJ whole genome shotgun (WGS) entry which is preliminary data.</text>
</comment>
<dbReference type="Proteomes" id="UP000800235">
    <property type="component" value="Unassembled WGS sequence"/>
</dbReference>